<dbReference type="SMART" id="SM00904">
    <property type="entry name" value="Flavokinase"/>
    <property type="match status" value="1"/>
</dbReference>
<keyword evidence="12" id="KW-0511">Multifunctional enzyme</keyword>
<dbReference type="CDD" id="cd02064">
    <property type="entry name" value="FAD_synthetase_N"/>
    <property type="match status" value="1"/>
</dbReference>
<comment type="pathway">
    <text evidence="3 15">Cofactor biosynthesis; FMN biosynthesis; FMN from riboflavin (ATP route): step 1/1.</text>
</comment>
<evidence type="ECO:0000256" key="14">
    <source>
        <dbReference type="ARBA" id="ARBA00049494"/>
    </source>
</evidence>
<dbReference type="GO" id="GO:0009398">
    <property type="term" value="P:FMN biosynthetic process"/>
    <property type="evidence" value="ECO:0007669"/>
    <property type="project" value="UniProtKB-UniRule"/>
</dbReference>
<evidence type="ECO:0000256" key="1">
    <source>
        <dbReference type="ARBA" id="ARBA00002121"/>
    </source>
</evidence>
<dbReference type="PANTHER" id="PTHR22749">
    <property type="entry name" value="RIBOFLAVIN KINASE/FMN ADENYLYLTRANSFERASE"/>
    <property type="match status" value="1"/>
</dbReference>
<dbReference type="InterPro" id="IPR015864">
    <property type="entry name" value="FAD_synthase"/>
</dbReference>
<comment type="catalytic activity">
    <reaction evidence="14 15">
        <text>FMN + ATP + H(+) = FAD + diphosphate</text>
        <dbReference type="Rhea" id="RHEA:17237"/>
        <dbReference type="ChEBI" id="CHEBI:15378"/>
        <dbReference type="ChEBI" id="CHEBI:30616"/>
        <dbReference type="ChEBI" id="CHEBI:33019"/>
        <dbReference type="ChEBI" id="CHEBI:57692"/>
        <dbReference type="ChEBI" id="CHEBI:58210"/>
        <dbReference type="EC" id="2.7.7.2"/>
    </reaction>
</comment>
<dbReference type="UniPathway" id="UPA00276">
    <property type="reaction ID" value="UER00406"/>
</dbReference>
<evidence type="ECO:0000313" key="20">
    <source>
        <dbReference type="Proteomes" id="UP000092213"/>
    </source>
</evidence>
<dbReference type="STRING" id="463025.BAU08_16460"/>
<dbReference type="UniPathway" id="UPA00277">
    <property type="reaction ID" value="UER00407"/>
</dbReference>
<dbReference type="GO" id="GO:0009231">
    <property type="term" value="P:riboflavin biosynthetic process"/>
    <property type="evidence" value="ECO:0007669"/>
    <property type="project" value="InterPro"/>
</dbReference>
<dbReference type="InterPro" id="IPR023468">
    <property type="entry name" value="Riboflavin_kinase"/>
</dbReference>
<evidence type="ECO:0000256" key="13">
    <source>
        <dbReference type="ARBA" id="ARBA00047880"/>
    </source>
</evidence>
<dbReference type="EMBL" id="CP016170">
    <property type="protein sequence ID" value="ANN69707.1"/>
    <property type="molecule type" value="Genomic_DNA"/>
</dbReference>
<keyword evidence="8 15" id="KW-0547">Nucleotide-binding</keyword>
<evidence type="ECO:0000256" key="4">
    <source>
        <dbReference type="ARBA" id="ARBA00022630"/>
    </source>
</evidence>
<keyword evidence="7 15" id="KW-0548">Nucleotidyltransferase</keyword>
<dbReference type="EC" id="2.7.7.2" evidence="15"/>
<gene>
    <name evidence="17" type="ORF">BAU06_16215</name>
    <name evidence="18" type="ORF">BAU08_16460</name>
</gene>
<dbReference type="SUPFAM" id="SSF82114">
    <property type="entry name" value="Riboflavin kinase-like"/>
    <property type="match status" value="1"/>
</dbReference>
<dbReference type="NCBIfam" id="NF004160">
    <property type="entry name" value="PRK05627.1-3"/>
    <property type="match status" value="1"/>
</dbReference>
<dbReference type="KEGG" id="bbro:BAU06_16215"/>
<evidence type="ECO:0000313" key="18">
    <source>
        <dbReference type="EMBL" id="ANN74850.1"/>
    </source>
</evidence>
<reference evidence="19 20" key="1">
    <citation type="submission" date="2016-06" db="EMBL/GenBank/DDBJ databases">
        <title>Complete genome sequences of Bordetella bronchialis and Bordetella flabilis.</title>
        <authorList>
            <person name="LiPuma J.J."/>
            <person name="Spilker T."/>
        </authorList>
    </citation>
    <scope>NUCLEOTIDE SEQUENCE [LARGE SCALE GENOMIC DNA]</scope>
    <source>
        <strain evidence="18 20">AU17976</strain>
        <strain evidence="17 19">AU3182</strain>
    </source>
</reference>
<keyword evidence="4 15" id="KW-0285">Flavoprotein</keyword>
<evidence type="ECO:0000256" key="3">
    <source>
        <dbReference type="ARBA" id="ARBA00005201"/>
    </source>
</evidence>
<protein>
    <recommendedName>
        <fullName evidence="15">Riboflavin biosynthesis protein</fullName>
    </recommendedName>
    <domain>
        <recommendedName>
            <fullName evidence="15">Riboflavin kinase</fullName>
            <ecNumber evidence="15">2.7.1.26</ecNumber>
        </recommendedName>
        <alternativeName>
            <fullName evidence="15">Flavokinase</fullName>
        </alternativeName>
    </domain>
    <domain>
        <recommendedName>
            <fullName evidence="15">FMN adenylyltransferase</fullName>
            <ecNumber evidence="15">2.7.7.2</ecNumber>
        </recommendedName>
        <alternativeName>
            <fullName evidence="15">FAD pyrophosphorylase</fullName>
        </alternativeName>
        <alternativeName>
            <fullName evidence="15">FAD synthase</fullName>
        </alternativeName>
    </domain>
</protein>
<dbReference type="Gene3D" id="2.40.30.30">
    <property type="entry name" value="Riboflavin kinase-like"/>
    <property type="match status" value="1"/>
</dbReference>
<dbReference type="InterPro" id="IPR015865">
    <property type="entry name" value="Riboflavin_kinase_bac/euk"/>
</dbReference>
<evidence type="ECO:0000256" key="6">
    <source>
        <dbReference type="ARBA" id="ARBA00022679"/>
    </source>
</evidence>
<evidence type="ECO:0000259" key="16">
    <source>
        <dbReference type="SMART" id="SM00904"/>
    </source>
</evidence>
<dbReference type="GO" id="GO:0006747">
    <property type="term" value="P:FAD biosynthetic process"/>
    <property type="evidence" value="ECO:0007669"/>
    <property type="project" value="UniProtKB-UniRule"/>
</dbReference>
<evidence type="ECO:0000256" key="12">
    <source>
        <dbReference type="ARBA" id="ARBA00023268"/>
    </source>
</evidence>
<keyword evidence="9 15" id="KW-0418">Kinase</keyword>
<dbReference type="OrthoDB" id="9803667at2"/>
<dbReference type="EC" id="2.7.1.26" evidence="15"/>
<evidence type="ECO:0000313" key="19">
    <source>
        <dbReference type="Proteomes" id="UP000091897"/>
    </source>
</evidence>
<dbReference type="Pfam" id="PF06574">
    <property type="entry name" value="FAD_syn"/>
    <property type="match status" value="1"/>
</dbReference>
<keyword evidence="5 15" id="KW-0288">FMN</keyword>
<comment type="function">
    <text evidence="1">Catalyzes the phosphorylation of riboflavin to FMN followed by the adenylation of FMN to FAD.</text>
</comment>
<dbReference type="InterPro" id="IPR014729">
    <property type="entry name" value="Rossmann-like_a/b/a_fold"/>
</dbReference>
<keyword evidence="11 15" id="KW-0067">ATP-binding</keyword>
<dbReference type="Gene3D" id="3.40.50.620">
    <property type="entry name" value="HUPs"/>
    <property type="match status" value="1"/>
</dbReference>
<keyword evidence="6 15" id="KW-0808">Transferase</keyword>
<dbReference type="InterPro" id="IPR023465">
    <property type="entry name" value="Riboflavin_kinase_dom_sf"/>
</dbReference>
<proteinExistence type="inferred from homology"/>
<feature type="domain" description="Riboflavin kinase" evidence="16">
    <location>
        <begin position="192"/>
        <end position="318"/>
    </location>
</feature>
<comment type="pathway">
    <text evidence="2 15">Cofactor biosynthesis; FAD biosynthesis; FAD from FMN: step 1/1.</text>
</comment>
<evidence type="ECO:0000256" key="2">
    <source>
        <dbReference type="ARBA" id="ARBA00004726"/>
    </source>
</evidence>
<dbReference type="NCBIfam" id="NF004163">
    <property type="entry name" value="PRK05627.1-6"/>
    <property type="match status" value="1"/>
</dbReference>
<evidence type="ECO:0000256" key="5">
    <source>
        <dbReference type="ARBA" id="ARBA00022643"/>
    </source>
</evidence>
<dbReference type="AlphaFoldDB" id="A0A193G4T6"/>
<organism evidence="18 20">
    <name type="scientific">Bordetella bronchialis</name>
    <dbReference type="NCBI Taxonomy" id="463025"/>
    <lineage>
        <taxon>Bacteria</taxon>
        <taxon>Pseudomonadati</taxon>
        <taxon>Pseudomonadota</taxon>
        <taxon>Betaproteobacteria</taxon>
        <taxon>Burkholderiales</taxon>
        <taxon>Alcaligenaceae</taxon>
        <taxon>Bordetella</taxon>
    </lineage>
</organism>
<dbReference type="Proteomes" id="UP000091897">
    <property type="component" value="Chromosome"/>
</dbReference>
<dbReference type="SUPFAM" id="SSF52374">
    <property type="entry name" value="Nucleotidylyl transferase"/>
    <property type="match status" value="1"/>
</dbReference>
<evidence type="ECO:0000256" key="10">
    <source>
        <dbReference type="ARBA" id="ARBA00022827"/>
    </source>
</evidence>
<name>A0A193G4T6_9BORD</name>
<evidence type="ECO:0000256" key="9">
    <source>
        <dbReference type="ARBA" id="ARBA00022777"/>
    </source>
</evidence>
<dbReference type="Pfam" id="PF01687">
    <property type="entry name" value="Flavokinase"/>
    <property type="match status" value="1"/>
</dbReference>
<comment type="similarity">
    <text evidence="15">Belongs to the ribF family.</text>
</comment>
<comment type="catalytic activity">
    <reaction evidence="13 15">
        <text>riboflavin + ATP = FMN + ADP + H(+)</text>
        <dbReference type="Rhea" id="RHEA:14357"/>
        <dbReference type="ChEBI" id="CHEBI:15378"/>
        <dbReference type="ChEBI" id="CHEBI:30616"/>
        <dbReference type="ChEBI" id="CHEBI:57986"/>
        <dbReference type="ChEBI" id="CHEBI:58210"/>
        <dbReference type="ChEBI" id="CHEBI:456216"/>
        <dbReference type="EC" id="2.7.1.26"/>
    </reaction>
</comment>
<evidence type="ECO:0000256" key="7">
    <source>
        <dbReference type="ARBA" id="ARBA00022695"/>
    </source>
</evidence>
<dbReference type="RefSeq" id="WP_066359199.1">
    <property type="nucleotide sequence ID" value="NZ_CBCSFJ010000001.1"/>
</dbReference>
<dbReference type="InterPro" id="IPR002606">
    <property type="entry name" value="Riboflavin_kinase_bac"/>
</dbReference>
<keyword evidence="10 15" id="KW-0274">FAD</keyword>
<evidence type="ECO:0000256" key="15">
    <source>
        <dbReference type="PIRNR" id="PIRNR004491"/>
    </source>
</evidence>
<evidence type="ECO:0000256" key="11">
    <source>
        <dbReference type="ARBA" id="ARBA00022840"/>
    </source>
</evidence>
<dbReference type="NCBIfam" id="NF004159">
    <property type="entry name" value="PRK05627.1-2"/>
    <property type="match status" value="1"/>
</dbReference>
<dbReference type="FunFam" id="3.40.50.620:FF:000021">
    <property type="entry name" value="Riboflavin biosynthesis protein"/>
    <property type="match status" value="1"/>
</dbReference>
<dbReference type="PIRSF" id="PIRSF004491">
    <property type="entry name" value="FAD_Synth"/>
    <property type="match status" value="1"/>
</dbReference>
<dbReference type="GO" id="GO:0008531">
    <property type="term" value="F:riboflavin kinase activity"/>
    <property type="evidence" value="ECO:0007669"/>
    <property type="project" value="UniProtKB-UniRule"/>
</dbReference>
<dbReference type="GO" id="GO:0003919">
    <property type="term" value="F:FMN adenylyltransferase activity"/>
    <property type="evidence" value="ECO:0007669"/>
    <property type="project" value="UniProtKB-UniRule"/>
</dbReference>
<evidence type="ECO:0000313" key="17">
    <source>
        <dbReference type="EMBL" id="ANN69707.1"/>
    </source>
</evidence>
<sequence length="322" mass="35219">MKPALHIFRSLPPPGARRPCALTIGNFDGVHRGHQAMLARVRAAALDRGLTPAVMTFEPHPREYFAALNQRPELAPTRISGLRDKLDALARCGIEQVVVERFNARLAEMSPETFIERLLVRGLGARWILVGPDFRFGHKRSGDIALLRAAGRTHGFQVETLEDITDAHGHRISSSEVRTALAVGDLARAQDLLGHPYHLSGHVVHGRKLGRTLGFPTLNVRVTPRCAARSGIYVVRVHGLAASPLPAVASLGVRPTVENHGQVLLEAHLLDVAGLDAYGKLVRIEFLQQLRDEEKFPDLPSLTAAIAEDARNARAYFAVHGL</sequence>
<dbReference type="PANTHER" id="PTHR22749:SF6">
    <property type="entry name" value="RIBOFLAVIN KINASE"/>
    <property type="match status" value="1"/>
</dbReference>
<dbReference type="Proteomes" id="UP000092213">
    <property type="component" value="Chromosome"/>
</dbReference>
<dbReference type="GO" id="GO:0005524">
    <property type="term" value="F:ATP binding"/>
    <property type="evidence" value="ECO:0007669"/>
    <property type="project" value="UniProtKB-UniRule"/>
</dbReference>
<dbReference type="NCBIfam" id="TIGR00083">
    <property type="entry name" value="ribF"/>
    <property type="match status" value="1"/>
</dbReference>
<accession>A0A193G4T6</accession>
<evidence type="ECO:0000256" key="8">
    <source>
        <dbReference type="ARBA" id="ARBA00022741"/>
    </source>
</evidence>
<dbReference type="EMBL" id="CP016171">
    <property type="protein sequence ID" value="ANN74850.1"/>
    <property type="molecule type" value="Genomic_DNA"/>
</dbReference>
<keyword evidence="19" id="KW-1185">Reference proteome</keyword>